<feature type="region of interest" description="Disordered" evidence="2">
    <location>
        <begin position="153"/>
        <end position="197"/>
    </location>
</feature>
<feature type="compositionally biased region" description="Polar residues" evidence="2">
    <location>
        <begin position="745"/>
        <end position="764"/>
    </location>
</feature>
<gene>
    <name evidence="3" type="primary">dlgap2</name>
    <name evidence="3" type="ORF">DAT39_006084</name>
</gene>
<dbReference type="GO" id="GO:0060090">
    <property type="term" value="F:molecular adaptor activity"/>
    <property type="evidence" value="ECO:0007669"/>
    <property type="project" value="TreeGrafter"/>
</dbReference>
<accession>A0A8J4XDB9</accession>
<feature type="region of interest" description="Disordered" evidence="2">
    <location>
        <begin position="1"/>
        <end position="23"/>
    </location>
</feature>
<comment type="similarity">
    <text evidence="1">Belongs to the SAPAP family.</text>
</comment>
<feature type="region of interest" description="Disordered" evidence="2">
    <location>
        <begin position="518"/>
        <end position="552"/>
    </location>
</feature>
<dbReference type="PANTHER" id="PTHR12353:SF3">
    <property type="entry name" value="DISKS LARGE-ASSOCIATED PROTEIN 2"/>
    <property type="match status" value="1"/>
</dbReference>
<feature type="region of interest" description="Disordered" evidence="2">
    <location>
        <begin position="981"/>
        <end position="1007"/>
    </location>
</feature>
<feature type="region of interest" description="Disordered" evidence="2">
    <location>
        <begin position="323"/>
        <end position="372"/>
    </location>
</feature>
<dbReference type="PANTHER" id="PTHR12353">
    <property type="entry name" value="DISKS LARGE-ASSOCIATED PROTEIN DAP SAP90/PSD-95-ASSOCIATED PROTEIN"/>
    <property type="match status" value="1"/>
</dbReference>
<comment type="caution">
    <text evidence="3">The sequence shown here is derived from an EMBL/GenBank/DDBJ whole genome shotgun (WGS) entry which is preliminary data.</text>
</comment>
<reference evidence="3" key="1">
    <citation type="submission" date="2020-07" db="EMBL/GenBank/DDBJ databases">
        <title>Clarias magur genome sequencing, assembly and annotation.</title>
        <authorList>
            <person name="Kushwaha B."/>
            <person name="Kumar R."/>
            <person name="Das P."/>
            <person name="Joshi C.G."/>
            <person name="Kumar D."/>
            <person name="Nagpure N.S."/>
            <person name="Pandey M."/>
            <person name="Agarwal S."/>
            <person name="Srivastava S."/>
            <person name="Singh M."/>
            <person name="Sahoo L."/>
            <person name="Jayasankar P."/>
            <person name="Meher P.K."/>
            <person name="Koringa P.G."/>
            <person name="Iquebal M.A."/>
            <person name="Das S.P."/>
            <person name="Bit A."/>
            <person name="Patnaik S."/>
            <person name="Patel N."/>
            <person name="Shah T.M."/>
            <person name="Hinsu A."/>
            <person name="Jena J.K."/>
        </authorList>
    </citation>
    <scope>NUCLEOTIDE SEQUENCE</scope>
    <source>
        <strain evidence="3">CIFAMagur01</strain>
        <tissue evidence="3">Testis</tissue>
    </source>
</reference>
<evidence type="ECO:0000256" key="2">
    <source>
        <dbReference type="SAM" id="MobiDB-lite"/>
    </source>
</evidence>
<evidence type="ECO:0000256" key="1">
    <source>
        <dbReference type="ARBA" id="ARBA00008839"/>
    </source>
</evidence>
<dbReference type="AlphaFoldDB" id="A0A8J4XDB9"/>
<proteinExistence type="inferred from homology"/>
<dbReference type="GO" id="GO:0023052">
    <property type="term" value="P:signaling"/>
    <property type="evidence" value="ECO:0007669"/>
    <property type="project" value="InterPro"/>
</dbReference>
<dbReference type="EMBL" id="QNUK01000061">
    <property type="protein sequence ID" value="KAF5904218.1"/>
    <property type="molecule type" value="Genomic_DNA"/>
</dbReference>
<feature type="compositionally biased region" description="Polar residues" evidence="2">
    <location>
        <begin position="177"/>
        <end position="186"/>
    </location>
</feature>
<organism evidence="3 4">
    <name type="scientific">Clarias magur</name>
    <name type="common">Asian catfish</name>
    <name type="synonym">Macropteronotus magur</name>
    <dbReference type="NCBI Taxonomy" id="1594786"/>
    <lineage>
        <taxon>Eukaryota</taxon>
        <taxon>Metazoa</taxon>
        <taxon>Chordata</taxon>
        <taxon>Craniata</taxon>
        <taxon>Vertebrata</taxon>
        <taxon>Euteleostomi</taxon>
        <taxon>Actinopterygii</taxon>
        <taxon>Neopterygii</taxon>
        <taxon>Teleostei</taxon>
        <taxon>Ostariophysi</taxon>
        <taxon>Siluriformes</taxon>
        <taxon>Clariidae</taxon>
        <taxon>Clarias</taxon>
    </lineage>
</organism>
<feature type="non-terminal residue" evidence="3">
    <location>
        <position position="1150"/>
    </location>
</feature>
<feature type="non-terminal residue" evidence="3">
    <location>
        <position position="1"/>
    </location>
</feature>
<protein>
    <submittedName>
        <fullName evidence="3">Disks large-associated protein 2-like</fullName>
    </submittedName>
</protein>
<name>A0A8J4XDB9_CLAMG</name>
<dbReference type="GO" id="GO:0099572">
    <property type="term" value="C:postsynaptic specialization"/>
    <property type="evidence" value="ECO:0007669"/>
    <property type="project" value="TreeGrafter"/>
</dbReference>
<evidence type="ECO:0000313" key="3">
    <source>
        <dbReference type="EMBL" id="KAF5904218.1"/>
    </source>
</evidence>
<sequence>QSYHLQASRDIHPSIMLDPSPNYNSPKFRSRNQSYMRAVSTLSQASCVSQVSQVSEAEMNGQFESVCESVFSEVESQAMEALDLPGCFRTRSHSYLRAIQAGYSQDDECVPSMSSSTVTSTIRSTAEGNEVLEGTGLLNEDNFYNREADMTSMAQRDLSHPRRESESRSLYSNRSSTTVPSLSPHKTSIPVRPRPVPSSVQETADLALAISQQWREDVSAMRKELAELRRDLCTELRAFNSNFSTFAQRYNTWSPNWAKGTRSDHVSVSTQAGSKTLVRQNTADAAVNCPSPIDPNVLSMQSPDPEPLDKTVLYVSTSRPLFQTDPNSQLAELDDSSYANLTPPEPVDLSLLSWPELDPDPMSPPDPPESELPLDVRYLSKVSTSQRVDSIIVDITNIEPVNLANLHWPKLDPDNISPPDSSPPQETLDPSVLHCFIQEPLEEAELYPLSSGLHVATEQQQRPTRESVSPIVLIESTEEISDYNIEHYTVVEPGDCLVLSPLTPESMDLNDLKWPSLESLDTGLPSPGFADLPDPPTPEATDYEPADHSSEEPPFPELLDTIFLQPATPEPVDLDASNPLSPEPMYPSLQSSAFDTEAHSVVLWSKKETMDLDLESPSKEPLHIRTPSWSEMDPEIISPSEPTYMESSVAYLTQLSPLESVSMTFPENFSQQLDDQYAEDSGDQVTEYPLKPDALDSETIDLLESEAIFSAILCSVEPDDPEFETLTMEEALEIVDPGIQFRLPSSGSVDRPSQQPPAVTYTPSTPTYKCTPPPVPPRSASKPLISITAQSSTESTQDAYHEGRLARAGLWGSEGLGLGLGRTLYNSTDSLDSAKAVTIAMEAAAMAMAGKRHPSTDSHSSVLTCDKAILVSKAEEYLKTPRSSIGIQVEAATDSESESRGLREYHSVGIQVEDDKRVGRFKRSNSVTAGVQADLELEGFPAMEDKSLQFGGGGLQRHSEPSTPTQYGAVRTVRTQGLFSYRDDYRSANEPSSPQRSAEPWREPSVPTVPTVAVTVTPPQASDSGRASPSARRDGTWFMQLLHGETKRMEGWCKEMEGEAEENDLSEEILGKIRSAVGSAQLLMSQKFQQFYWLCQQNLDPSAMPRPTSQDLAGFWDLLQLSIDDVTSKFDELQKIKSNDWRIIESPVKK</sequence>
<dbReference type="Proteomes" id="UP000727407">
    <property type="component" value="Unassembled WGS sequence"/>
</dbReference>
<dbReference type="GO" id="GO:0098978">
    <property type="term" value="C:glutamatergic synapse"/>
    <property type="evidence" value="ECO:0007669"/>
    <property type="project" value="TreeGrafter"/>
</dbReference>
<dbReference type="InterPro" id="IPR005026">
    <property type="entry name" value="SAPAP"/>
</dbReference>
<feature type="compositionally biased region" description="Basic and acidic residues" evidence="2">
    <location>
        <begin position="157"/>
        <end position="167"/>
    </location>
</feature>
<keyword evidence="4" id="KW-1185">Reference proteome</keyword>
<dbReference type="OrthoDB" id="10036956at2759"/>
<feature type="region of interest" description="Disordered" evidence="2">
    <location>
        <begin position="745"/>
        <end position="780"/>
    </location>
</feature>
<dbReference type="Pfam" id="PF03359">
    <property type="entry name" value="GKAP"/>
    <property type="match status" value="1"/>
</dbReference>
<evidence type="ECO:0000313" key="4">
    <source>
        <dbReference type="Proteomes" id="UP000727407"/>
    </source>
</evidence>